<dbReference type="InterPro" id="IPR051398">
    <property type="entry name" value="Polysacch_Deacetylase"/>
</dbReference>
<evidence type="ECO:0000256" key="2">
    <source>
        <dbReference type="ARBA" id="ARBA00022729"/>
    </source>
</evidence>
<dbReference type="Gene3D" id="3.20.20.370">
    <property type="entry name" value="Glycoside hydrolase/deacetylase"/>
    <property type="match status" value="1"/>
</dbReference>
<organism evidence="5 6">
    <name type="scientific">Zhenhengia yiwuensis</name>
    <dbReference type="NCBI Taxonomy" id="2763666"/>
    <lineage>
        <taxon>Bacteria</taxon>
        <taxon>Bacillati</taxon>
        <taxon>Bacillota</taxon>
        <taxon>Clostridia</taxon>
        <taxon>Lachnospirales</taxon>
        <taxon>Lachnospiraceae</taxon>
        <taxon>Zhenhengia</taxon>
    </lineage>
</organism>
<dbReference type="InterPro" id="IPR002509">
    <property type="entry name" value="NODB_dom"/>
</dbReference>
<dbReference type="Proteomes" id="UP000655830">
    <property type="component" value="Unassembled WGS sequence"/>
</dbReference>
<feature type="transmembrane region" description="Helical" evidence="3">
    <location>
        <begin position="7"/>
        <end position="27"/>
    </location>
</feature>
<keyword evidence="6" id="KW-1185">Reference proteome</keyword>
<dbReference type="AlphaFoldDB" id="A0A926EKF4"/>
<comment type="subcellular location">
    <subcellularLocation>
        <location evidence="1">Secreted</location>
    </subcellularLocation>
</comment>
<gene>
    <name evidence="5" type="ORF">H8718_14225</name>
</gene>
<accession>A0A926EKF4</accession>
<dbReference type="GO" id="GO:0005576">
    <property type="term" value="C:extracellular region"/>
    <property type="evidence" value="ECO:0007669"/>
    <property type="project" value="UniProtKB-SubCell"/>
</dbReference>
<keyword evidence="3" id="KW-1133">Transmembrane helix</keyword>
<evidence type="ECO:0000313" key="6">
    <source>
        <dbReference type="Proteomes" id="UP000655830"/>
    </source>
</evidence>
<name>A0A926EKF4_9FIRM</name>
<evidence type="ECO:0000256" key="1">
    <source>
        <dbReference type="ARBA" id="ARBA00004613"/>
    </source>
</evidence>
<sequence>MKKIRKRYSILLIILIAIGMTVFFMIFQGRKNTSIVDVYLDNGNQQHILTYGVNAAYIDGNNEKWKIATVTIDESADLNLEGIQLMYTVSDTLEQDLEEISKKYTGKKVWINMGLNQEMSLEDLRKVYERIESLIEEYENIYSVYDLDIALKLYKTHGFKWISHKVESNEDIEAIYNLPEELKGQVKVLINDYILENDKLSLSEQLDTISRLYYSIPMNIGQVKLIFNQGDLNKAHYKIIDLYNEIVSENWISTHKIAEDTTPYIKLQEGITVGNPGEFLVSYYEGIEFVEYKFNDQSVQKSYRFPFKLKEEVYDGKNGINKIKIIVKLKGQEVPYVQEYYLDFKDMAKVGERSKRLTPDYPFAMQMTYEKPYIPVLMYHEFKDVVGESDSEQSISVSTKLFEEHIKTLLDNGYTPIHFKNLEDYFRQKGGLPEKPIILTTDDGYLSNYTIAYPILEKYNIPATYFITSAYVGIDTTMPHFTWEQAKEMEESGLVDIQSHTHGHALLDELSENEVRYQVSMSFARIEEELGKRDVKVLAYPQFQHNKKTVKWVEEVGINLQITNLAKLKGVTKPLDVKRIHVANTTSPEQLLEMIQKLTMK</sequence>
<dbReference type="CDD" id="cd10918">
    <property type="entry name" value="CE4_NodB_like_5s_6s"/>
    <property type="match status" value="1"/>
</dbReference>
<dbReference type="PANTHER" id="PTHR34216">
    <property type="match status" value="1"/>
</dbReference>
<dbReference type="EMBL" id="JACRSY010000025">
    <property type="protein sequence ID" value="MBC8580675.1"/>
    <property type="molecule type" value="Genomic_DNA"/>
</dbReference>
<keyword evidence="3" id="KW-0472">Membrane</keyword>
<dbReference type="RefSeq" id="WP_249333396.1">
    <property type="nucleotide sequence ID" value="NZ_JACRSY010000025.1"/>
</dbReference>
<evidence type="ECO:0000259" key="4">
    <source>
        <dbReference type="PROSITE" id="PS51677"/>
    </source>
</evidence>
<comment type="caution">
    <text evidence="5">The sequence shown here is derived from an EMBL/GenBank/DDBJ whole genome shotgun (WGS) entry which is preliminary data.</text>
</comment>
<keyword evidence="3" id="KW-0812">Transmembrane</keyword>
<keyword evidence="2" id="KW-0732">Signal</keyword>
<dbReference type="InterPro" id="IPR011330">
    <property type="entry name" value="Glyco_hydro/deAcase_b/a-brl"/>
</dbReference>
<dbReference type="GO" id="GO:0016810">
    <property type="term" value="F:hydrolase activity, acting on carbon-nitrogen (but not peptide) bonds"/>
    <property type="evidence" value="ECO:0007669"/>
    <property type="project" value="InterPro"/>
</dbReference>
<reference evidence="5" key="1">
    <citation type="submission" date="2020-08" db="EMBL/GenBank/DDBJ databases">
        <title>Genome public.</title>
        <authorList>
            <person name="Liu C."/>
            <person name="Sun Q."/>
        </authorList>
    </citation>
    <scope>NUCLEOTIDE SEQUENCE</scope>
    <source>
        <strain evidence="5">NSJ-12</strain>
    </source>
</reference>
<dbReference type="GO" id="GO:0005975">
    <property type="term" value="P:carbohydrate metabolic process"/>
    <property type="evidence" value="ECO:0007669"/>
    <property type="project" value="InterPro"/>
</dbReference>
<evidence type="ECO:0000313" key="5">
    <source>
        <dbReference type="EMBL" id="MBC8580675.1"/>
    </source>
</evidence>
<dbReference type="PANTHER" id="PTHR34216:SF3">
    <property type="entry name" value="POLY-BETA-1,6-N-ACETYL-D-GLUCOSAMINE N-DEACETYLASE"/>
    <property type="match status" value="1"/>
</dbReference>
<dbReference type="Pfam" id="PF01522">
    <property type="entry name" value="Polysacc_deac_1"/>
    <property type="match status" value="1"/>
</dbReference>
<dbReference type="SUPFAM" id="SSF88713">
    <property type="entry name" value="Glycoside hydrolase/deacetylase"/>
    <property type="match status" value="1"/>
</dbReference>
<evidence type="ECO:0000256" key="3">
    <source>
        <dbReference type="SAM" id="Phobius"/>
    </source>
</evidence>
<feature type="domain" description="NodB homology" evidence="4">
    <location>
        <begin position="435"/>
        <end position="601"/>
    </location>
</feature>
<proteinExistence type="predicted"/>
<protein>
    <submittedName>
        <fullName evidence="5">Polysaccharide deacetylase family protein</fullName>
    </submittedName>
</protein>
<dbReference type="PROSITE" id="PS51677">
    <property type="entry name" value="NODB"/>
    <property type="match status" value="1"/>
</dbReference>